<reference evidence="5 6" key="1">
    <citation type="submission" date="2024-11" db="EMBL/GenBank/DDBJ databases">
        <title>Chromosome-level genome assembly of the freshwater bivalve Anodonta woodiana.</title>
        <authorList>
            <person name="Chen X."/>
        </authorList>
    </citation>
    <scope>NUCLEOTIDE SEQUENCE [LARGE SCALE GENOMIC DNA]</scope>
    <source>
        <strain evidence="5">MN2024</strain>
        <tissue evidence="5">Gills</tissue>
    </source>
</reference>
<evidence type="ECO:0000259" key="3">
    <source>
        <dbReference type="PROSITE" id="PS50126"/>
    </source>
</evidence>
<dbReference type="InterPro" id="IPR012340">
    <property type="entry name" value="NA-bd_OB-fold"/>
</dbReference>
<keyword evidence="6" id="KW-1185">Reference proteome</keyword>
<dbReference type="PANTHER" id="PTHR15838">
    <property type="entry name" value="NUCLEOLAR PROTEIN OF 40 KDA"/>
    <property type="match status" value="1"/>
</dbReference>
<organism evidence="5 6">
    <name type="scientific">Sinanodonta woodiana</name>
    <name type="common">Chinese pond mussel</name>
    <name type="synonym">Anodonta woodiana</name>
    <dbReference type="NCBI Taxonomy" id="1069815"/>
    <lineage>
        <taxon>Eukaryota</taxon>
        <taxon>Metazoa</taxon>
        <taxon>Spiralia</taxon>
        <taxon>Lophotrochozoa</taxon>
        <taxon>Mollusca</taxon>
        <taxon>Bivalvia</taxon>
        <taxon>Autobranchia</taxon>
        <taxon>Heteroconchia</taxon>
        <taxon>Palaeoheterodonta</taxon>
        <taxon>Unionida</taxon>
        <taxon>Unionoidea</taxon>
        <taxon>Unionidae</taxon>
        <taxon>Unioninae</taxon>
        <taxon>Sinanodonta</taxon>
    </lineage>
</organism>
<evidence type="ECO:0000256" key="1">
    <source>
        <dbReference type="PROSITE-ProRule" id="PRU00047"/>
    </source>
</evidence>
<feature type="domain" description="CCHC-type" evidence="4">
    <location>
        <begin position="157"/>
        <end position="170"/>
    </location>
</feature>
<dbReference type="Pfam" id="PF00098">
    <property type="entry name" value="zf-CCHC"/>
    <property type="match status" value="1"/>
</dbReference>
<feature type="compositionally biased region" description="Basic and acidic residues" evidence="2">
    <location>
        <begin position="20"/>
        <end position="37"/>
    </location>
</feature>
<dbReference type="InterPro" id="IPR003029">
    <property type="entry name" value="S1_domain"/>
</dbReference>
<evidence type="ECO:0000256" key="2">
    <source>
        <dbReference type="SAM" id="MobiDB-lite"/>
    </source>
</evidence>
<keyword evidence="1" id="KW-0863">Zinc-finger</keyword>
<dbReference type="Proteomes" id="UP001634394">
    <property type="component" value="Unassembled WGS sequence"/>
</dbReference>
<dbReference type="Gene3D" id="4.10.60.10">
    <property type="entry name" value="Zinc finger, CCHC-type"/>
    <property type="match status" value="1"/>
</dbReference>
<dbReference type="EMBL" id="JBJQND010000017">
    <property type="protein sequence ID" value="KAL3842382.1"/>
    <property type="molecule type" value="Genomic_DNA"/>
</dbReference>
<keyword evidence="1" id="KW-0862">Zinc</keyword>
<dbReference type="PROSITE" id="PS50126">
    <property type="entry name" value="S1"/>
    <property type="match status" value="1"/>
</dbReference>
<dbReference type="InterPro" id="IPR001878">
    <property type="entry name" value="Znf_CCHC"/>
</dbReference>
<proteinExistence type="predicted"/>
<accession>A0ABD3TZY8</accession>
<evidence type="ECO:0000313" key="6">
    <source>
        <dbReference type="Proteomes" id="UP001634394"/>
    </source>
</evidence>
<dbReference type="Gene3D" id="2.40.50.140">
    <property type="entry name" value="Nucleic acid-binding proteins"/>
    <property type="match status" value="1"/>
</dbReference>
<feature type="region of interest" description="Disordered" evidence="2">
    <location>
        <begin position="120"/>
        <end position="142"/>
    </location>
</feature>
<dbReference type="SMART" id="SM00316">
    <property type="entry name" value="S1"/>
    <property type="match status" value="1"/>
</dbReference>
<dbReference type="SUPFAM" id="SSF50249">
    <property type="entry name" value="Nucleic acid-binding proteins"/>
    <property type="match status" value="1"/>
</dbReference>
<name>A0ABD3TZY8_SINWO</name>
<comment type="caution">
    <text evidence="5">The sequence shown here is derived from an EMBL/GenBank/DDBJ whole genome shotgun (WGS) entry which is preliminary data.</text>
</comment>
<dbReference type="GO" id="GO:0008270">
    <property type="term" value="F:zinc ion binding"/>
    <property type="evidence" value="ECO:0007669"/>
    <property type="project" value="UniProtKB-KW"/>
</dbReference>
<feature type="compositionally biased region" description="Basic residues" evidence="2">
    <location>
        <begin position="201"/>
        <end position="222"/>
    </location>
</feature>
<dbReference type="PANTHER" id="PTHR15838:SF1">
    <property type="entry name" value="ZINC FINGER CCHC DOMAIN-CONTAINING PROTEIN 17"/>
    <property type="match status" value="1"/>
</dbReference>
<dbReference type="PROSITE" id="PS50158">
    <property type="entry name" value="ZF_CCHC"/>
    <property type="match status" value="1"/>
</dbReference>
<sequence length="255" mass="29476">MDNSSRYKYRYDEGQSYKRRSYDDYEARSEKRKRYDDSDAPIPKLYSVFSGEVASLQPYGAFIKIPNTTRHGLVHKSQMSKGRIDDPSEFLSVRERVWCKVISIEEEGRRIALSMRCVNQSTGEDEDPNNIKSTRFDGVKKSSREPIHLGAYLDTTCRKCGGKGHMAQDCFHARGQRGYELVPEHESDSPQTPPPHSPPREKRHKDKKSKKEKKEKKSKKRKFSEADGDMLGEKQYKEKNKMYMRQSSSDSSSDA</sequence>
<protein>
    <submittedName>
        <fullName evidence="5">Uncharacterized protein</fullName>
    </submittedName>
</protein>
<keyword evidence="1" id="KW-0479">Metal-binding</keyword>
<feature type="region of interest" description="Disordered" evidence="2">
    <location>
        <begin position="182"/>
        <end position="255"/>
    </location>
</feature>
<dbReference type="Pfam" id="PF00575">
    <property type="entry name" value="S1"/>
    <property type="match status" value="1"/>
</dbReference>
<dbReference type="AlphaFoldDB" id="A0ABD3TZY8"/>
<feature type="region of interest" description="Disordered" evidence="2">
    <location>
        <begin position="20"/>
        <end position="39"/>
    </location>
</feature>
<evidence type="ECO:0000313" key="5">
    <source>
        <dbReference type="EMBL" id="KAL3842382.1"/>
    </source>
</evidence>
<gene>
    <name evidence="5" type="ORF">ACJMK2_020403</name>
</gene>
<evidence type="ECO:0000259" key="4">
    <source>
        <dbReference type="PROSITE" id="PS50158"/>
    </source>
</evidence>
<feature type="domain" description="S1 motif" evidence="3">
    <location>
        <begin position="46"/>
        <end position="116"/>
    </location>
</feature>
<feature type="compositionally biased region" description="Basic and acidic residues" evidence="2">
    <location>
        <begin position="231"/>
        <end position="241"/>
    </location>
</feature>